<evidence type="ECO:0000313" key="2">
    <source>
        <dbReference type="EMBL" id="MBE8716847.1"/>
    </source>
</evidence>
<accession>A0A928YTH0</accession>
<dbReference type="PANTHER" id="PTHR36573">
    <property type="entry name" value="INTERMEMBRANE PHOSPHOLIPID TRANSPORT SYSTEM BINDING PROTEIN MLAC"/>
    <property type="match status" value="1"/>
</dbReference>
<keyword evidence="3" id="KW-1185">Reference proteome</keyword>
<dbReference type="PANTHER" id="PTHR36573:SF1">
    <property type="entry name" value="INTERMEMBRANE PHOSPHOLIPID TRANSPORT SYSTEM BINDING PROTEIN MLAC"/>
    <property type="match status" value="1"/>
</dbReference>
<dbReference type="InterPro" id="IPR008869">
    <property type="entry name" value="MlaC/ttg2D"/>
</dbReference>
<dbReference type="PIRSF" id="PIRSF004649">
    <property type="entry name" value="MlaC"/>
    <property type="match status" value="1"/>
</dbReference>
<dbReference type="Gene3D" id="3.10.450.710">
    <property type="entry name" value="Tgt2/MlaC"/>
    <property type="match status" value="1"/>
</dbReference>
<name>A0A928YTH0_9GAMM</name>
<dbReference type="EMBL" id="PRDL01000001">
    <property type="protein sequence ID" value="MBE8716847.1"/>
    <property type="molecule type" value="Genomic_DNA"/>
</dbReference>
<gene>
    <name evidence="2" type="ORF">C4F51_06545</name>
</gene>
<organism evidence="2 3">
    <name type="scientific">Cellvibrio polysaccharolyticus</name>
    <dbReference type="NCBI Taxonomy" id="2082724"/>
    <lineage>
        <taxon>Bacteria</taxon>
        <taxon>Pseudomonadati</taxon>
        <taxon>Pseudomonadota</taxon>
        <taxon>Gammaproteobacteria</taxon>
        <taxon>Cellvibrionales</taxon>
        <taxon>Cellvibrionaceae</taxon>
        <taxon>Cellvibrio</taxon>
    </lineage>
</organism>
<comment type="caution">
    <text evidence="2">The sequence shown here is derived from an EMBL/GenBank/DDBJ whole genome shotgun (WGS) entry which is preliminary data.</text>
</comment>
<dbReference type="AlphaFoldDB" id="A0A928YTH0"/>
<dbReference type="RefSeq" id="WP_193908237.1">
    <property type="nucleotide sequence ID" value="NZ_PRDL01000001.1"/>
</dbReference>
<protein>
    <submittedName>
        <fullName evidence="2">ABC transporter substrate-binding protein</fullName>
    </submittedName>
</protein>
<sequence length="201" mass="21799">MNMAMKRLLGVVGGLALVFSVSGASAAPKDPRVLVEEVTTELFTVVKAHPADSEAYYTGVDKVLDKVVDFRYIAAVVMGRDAWGKATAEQKTRFAEVFKNGLVRSYAKGIAGYANSAIKVVGVDQNAQNAKRAVVRQEVAHEGAVHQLSYTLRQVGEDWRLINVVLNGVNLGQSFSSQFTAALRKEGGDIDKVINNWLSEV</sequence>
<keyword evidence="1" id="KW-0732">Signal</keyword>
<dbReference type="Proteomes" id="UP000652567">
    <property type="component" value="Unassembled WGS sequence"/>
</dbReference>
<proteinExistence type="predicted"/>
<evidence type="ECO:0000256" key="1">
    <source>
        <dbReference type="SAM" id="SignalP"/>
    </source>
</evidence>
<evidence type="ECO:0000313" key="3">
    <source>
        <dbReference type="Proteomes" id="UP000652567"/>
    </source>
</evidence>
<feature type="chain" id="PRO_5036858832" evidence="1">
    <location>
        <begin position="27"/>
        <end position="201"/>
    </location>
</feature>
<dbReference type="Pfam" id="PF05494">
    <property type="entry name" value="MlaC"/>
    <property type="match status" value="1"/>
</dbReference>
<reference evidence="2" key="1">
    <citation type="submission" date="2018-07" db="EMBL/GenBank/DDBJ databases">
        <title>Genome assembly of strain Ka43.</title>
        <authorList>
            <person name="Kukolya J."/>
            <person name="Nagy I."/>
            <person name="Horvath B."/>
            <person name="Toth A."/>
        </authorList>
    </citation>
    <scope>NUCLEOTIDE SEQUENCE</scope>
    <source>
        <strain evidence="2">KB43</strain>
    </source>
</reference>
<feature type="signal peptide" evidence="1">
    <location>
        <begin position="1"/>
        <end position="26"/>
    </location>
</feature>
<dbReference type="InterPro" id="IPR042245">
    <property type="entry name" value="Tgt2/MlaC_sf"/>
</dbReference>